<reference evidence="3" key="1">
    <citation type="submission" date="2018-05" db="EMBL/GenBank/DDBJ databases">
        <authorList>
            <person name="Lanie J.A."/>
            <person name="Ng W.-L."/>
            <person name="Kazmierczak K.M."/>
            <person name="Andrzejewski T.M."/>
            <person name="Davidsen T.M."/>
            <person name="Wayne K.J."/>
            <person name="Tettelin H."/>
            <person name="Glass J.I."/>
            <person name="Rusch D."/>
            <person name="Podicherti R."/>
            <person name="Tsui H.-C.T."/>
            <person name="Winkler M.E."/>
        </authorList>
    </citation>
    <scope>NUCLEOTIDE SEQUENCE</scope>
</reference>
<dbReference type="AlphaFoldDB" id="A0A383BBV3"/>
<name>A0A383BBV3_9ZZZZ</name>
<dbReference type="InterPro" id="IPR031893">
    <property type="entry name" value="Phage_tail_APC"/>
</dbReference>
<sequence length="131" mass="14692">MLYARIKDGTVRELINDNGKDINDLYHADIIAMLVPDPKAEAVYGSTWNGTVFGAPVRALYTVEQVRKLRDQKLSASDWTQGADAPLTDEVKAKWVTYRQDLRDLPASYPDCLNPDGNAVDDNDIKWPTKP</sequence>
<evidence type="ECO:0000313" key="3">
    <source>
        <dbReference type="EMBL" id="SVE17269.1"/>
    </source>
</evidence>
<accession>A0A383BBV3</accession>
<proteinExistence type="predicted"/>
<dbReference type="EMBL" id="UINC01199034">
    <property type="protein sequence ID" value="SVE17269.1"/>
    <property type="molecule type" value="Genomic_DNA"/>
</dbReference>
<feature type="domain" description="Phage tail assembly chaperone-like" evidence="2">
    <location>
        <begin position="64"/>
        <end position="131"/>
    </location>
</feature>
<evidence type="ECO:0000259" key="2">
    <source>
        <dbReference type="Pfam" id="PF16778"/>
    </source>
</evidence>
<feature type="region of interest" description="Disordered" evidence="1">
    <location>
        <begin position="109"/>
        <end position="131"/>
    </location>
</feature>
<organism evidence="3">
    <name type="scientific">marine metagenome</name>
    <dbReference type="NCBI Taxonomy" id="408172"/>
    <lineage>
        <taxon>unclassified sequences</taxon>
        <taxon>metagenomes</taxon>
        <taxon>ecological metagenomes</taxon>
    </lineage>
</organism>
<dbReference type="Gene3D" id="6.10.140.1310">
    <property type="match status" value="1"/>
</dbReference>
<gene>
    <name evidence="3" type="ORF">METZ01_LOCUS470123</name>
</gene>
<protein>
    <recommendedName>
        <fullName evidence="2">Phage tail assembly chaperone-like domain-containing protein</fullName>
    </recommendedName>
</protein>
<dbReference type="Pfam" id="PF16778">
    <property type="entry name" value="Phage_tail_APC"/>
    <property type="match status" value="1"/>
</dbReference>
<evidence type="ECO:0000256" key="1">
    <source>
        <dbReference type="SAM" id="MobiDB-lite"/>
    </source>
</evidence>